<dbReference type="Proteomes" id="UP001311915">
    <property type="component" value="Unassembled WGS sequence"/>
</dbReference>
<comment type="caution">
    <text evidence="2">The sequence shown here is derived from an EMBL/GenBank/DDBJ whole genome shotgun (WGS) entry which is preliminary data.</text>
</comment>
<evidence type="ECO:0000313" key="2">
    <source>
        <dbReference type="EMBL" id="KAK4737987.1"/>
    </source>
</evidence>
<reference evidence="2 3" key="1">
    <citation type="submission" date="2023-10" db="EMBL/GenBank/DDBJ databases">
        <title>Genome-Wide Identification Analysis in wild type Solanum Pinnatisectum Reveals Some Genes Defensing Phytophthora Infestans.</title>
        <authorList>
            <person name="Sun C."/>
        </authorList>
    </citation>
    <scope>NUCLEOTIDE SEQUENCE [LARGE SCALE GENOMIC DNA]</scope>
    <source>
        <strain evidence="2">LQN</strain>
        <tissue evidence="2">Leaf</tissue>
    </source>
</reference>
<gene>
    <name evidence="2" type="ORF">R3W88_001684</name>
</gene>
<evidence type="ECO:0000256" key="1">
    <source>
        <dbReference type="SAM" id="MobiDB-lite"/>
    </source>
</evidence>
<feature type="region of interest" description="Disordered" evidence="1">
    <location>
        <begin position="132"/>
        <end position="156"/>
    </location>
</feature>
<accession>A0AAV9MKW3</accession>
<name>A0AAV9MKW3_9SOLN</name>
<sequence>MHRCSDETTPTKQNIPGIHQCLDETALTTRNIPGMIPKEVELEPLGEDEWDGIKTNQCTDDTKPTKKNILGVTPEEENILGVIPEEVKLECLAKDEKDVNQIHQCLDETTPTKKNILQVIPEKVELEPLVENEDEKLSSDNGYFSDRGPQKKRAEKKTCTTTMLVSESKCIFSFQPFSSKALHH</sequence>
<dbReference type="AlphaFoldDB" id="A0AAV9MKW3"/>
<keyword evidence="3" id="KW-1185">Reference proteome</keyword>
<proteinExistence type="predicted"/>
<evidence type="ECO:0000313" key="3">
    <source>
        <dbReference type="Proteomes" id="UP001311915"/>
    </source>
</evidence>
<protein>
    <submittedName>
        <fullName evidence="2">Uncharacterized protein</fullName>
    </submittedName>
</protein>
<dbReference type="EMBL" id="JAWPEI010000001">
    <property type="protein sequence ID" value="KAK4737987.1"/>
    <property type="molecule type" value="Genomic_DNA"/>
</dbReference>
<organism evidence="2 3">
    <name type="scientific">Solanum pinnatisectum</name>
    <name type="common">tansyleaf nightshade</name>
    <dbReference type="NCBI Taxonomy" id="50273"/>
    <lineage>
        <taxon>Eukaryota</taxon>
        <taxon>Viridiplantae</taxon>
        <taxon>Streptophyta</taxon>
        <taxon>Embryophyta</taxon>
        <taxon>Tracheophyta</taxon>
        <taxon>Spermatophyta</taxon>
        <taxon>Magnoliopsida</taxon>
        <taxon>eudicotyledons</taxon>
        <taxon>Gunneridae</taxon>
        <taxon>Pentapetalae</taxon>
        <taxon>asterids</taxon>
        <taxon>lamiids</taxon>
        <taxon>Solanales</taxon>
        <taxon>Solanaceae</taxon>
        <taxon>Solanoideae</taxon>
        <taxon>Solaneae</taxon>
        <taxon>Solanum</taxon>
    </lineage>
</organism>